<evidence type="ECO:0000256" key="1">
    <source>
        <dbReference type="ARBA" id="ARBA00001946"/>
    </source>
</evidence>
<comment type="catalytic activity">
    <reaction evidence="11">
        <text>Endonucleolytic cleavage at a junction such as a reciprocal single-stranded crossover between two homologous DNA duplexes (Holliday junction).</text>
        <dbReference type="EC" id="3.1.21.10"/>
    </reaction>
</comment>
<dbReference type="PANTHER" id="PTHR39651:SF1">
    <property type="entry name" value="HOLLIDAY JUNCTION RESOLVASE HJC"/>
    <property type="match status" value="1"/>
</dbReference>
<comment type="cofactor">
    <cofactor evidence="1">
        <name>Mg(2+)</name>
        <dbReference type="ChEBI" id="CHEBI:18420"/>
    </cofactor>
</comment>
<accession>C7DGC4</accession>
<keyword evidence="4" id="KW-0255">Endonuclease</keyword>
<protein>
    <submittedName>
        <fullName evidence="12">Resolvase, Holliday junction-type</fullName>
    </submittedName>
</protein>
<dbReference type="GO" id="GO:0006281">
    <property type="term" value="P:DNA repair"/>
    <property type="evidence" value="ECO:0007669"/>
    <property type="project" value="UniProtKB-KW"/>
</dbReference>
<dbReference type="InterPro" id="IPR011335">
    <property type="entry name" value="Restrct_endonuc-II-like"/>
</dbReference>
<evidence type="ECO:0000256" key="2">
    <source>
        <dbReference type="ARBA" id="ARBA00022722"/>
    </source>
</evidence>
<evidence type="ECO:0000256" key="6">
    <source>
        <dbReference type="ARBA" id="ARBA00022801"/>
    </source>
</evidence>
<keyword evidence="6" id="KW-0378">Hydrolase</keyword>
<dbReference type="InterPro" id="IPR014428">
    <property type="entry name" value="Hjc_arc"/>
</dbReference>
<keyword evidence="7" id="KW-0460">Magnesium</keyword>
<evidence type="ECO:0000256" key="9">
    <source>
        <dbReference type="ARBA" id="ARBA00023172"/>
    </source>
</evidence>
<evidence type="ECO:0000256" key="4">
    <source>
        <dbReference type="ARBA" id="ARBA00022759"/>
    </source>
</evidence>
<evidence type="ECO:0000256" key="10">
    <source>
        <dbReference type="ARBA" id="ARBA00023204"/>
    </source>
</evidence>
<evidence type="ECO:0000256" key="7">
    <source>
        <dbReference type="ARBA" id="ARBA00022842"/>
    </source>
</evidence>
<dbReference type="Pfam" id="PF01870">
    <property type="entry name" value="Hjc"/>
    <property type="match status" value="1"/>
</dbReference>
<dbReference type="AlphaFoldDB" id="C7DGC4"/>
<keyword evidence="9" id="KW-0233">DNA recombination</keyword>
<evidence type="ECO:0000313" key="12">
    <source>
        <dbReference type="EMBL" id="EET90452.1"/>
    </source>
</evidence>
<evidence type="ECO:0000313" key="13">
    <source>
        <dbReference type="Proteomes" id="UP000332487"/>
    </source>
</evidence>
<evidence type="ECO:0000256" key="3">
    <source>
        <dbReference type="ARBA" id="ARBA00022723"/>
    </source>
</evidence>
<keyword evidence="2" id="KW-0540">Nuclease</keyword>
<dbReference type="GO" id="GO:0008821">
    <property type="term" value="F:crossover junction DNA endonuclease activity"/>
    <property type="evidence" value="ECO:0007669"/>
    <property type="project" value="UniProtKB-EC"/>
</dbReference>
<dbReference type="GO" id="GO:0006310">
    <property type="term" value="P:DNA recombination"/>
    <property type="evidence" value="ECO:0007669"/>
    <property type="project" value="UniProtKB-KW"/>
</dbReference>
<dbReference type="GO" id="GO:0046872">
    <property type="term" value="F:metal ion binding"/>
    <property type="evidence" value="ECO:0007669"/>
    <property type="project" value="UniProtKB-KW"/>
</dbReference>
<dbReference type="InterPro" id="IPR011856">
    <property type="entry name" value="tRNA_endonuc-like_dom_sf"/>
</dbReference>
<name>C7DGC4_MICA2</name>
<keyword evidence="13" id="KW-1185">Reference proteome</keyword>
<dbReference type="SUPFAM" id="SSF52980">
    <property type="entry name" value="Restriction endonuclease-like"/>
    <property type="match status" value="1"/>
</dbReference>
<dbReference type="Proteomes" id="UP000332487">
    <property type="component" value="Unassembled WGS sequence"/>
</dbReference>
<keyword evidence="3" id="KW-0479">Metal-binding</keyword>
<dbReference type="EMBL" id="GG697237">
    <property type="protein sequence ID" value="EET90452.1"/>
    <property type="molecule type" value="Genomic_DNA"/>
</dbReference>
<evidence type="ECO:0000256" key="11">
    <source>
        <dbReference type="ARBA" id="ARBA00029354"/>
    </source>
</evidence>
<dbReference type="Gene3D" id="3.40.1350.10">
    <property type="match status" value="1"/>
</dbReference>
<dbReference type="PANTHER" id="PTHR39651">
    <property type="entry name" value="HOLLIDAY JUNCTION RESOLVASE HJC"/>
    <property type="match status" value="1"/>
</dbReference>
<proteinExistence type="predicted"/>
<keyword evidence="10" id="KW-0234">DNA repair</keyword>
<evidence type="ECO:0000256" key="8">
    <source>
        <dbReference type="ARBA" id="ARBA00023125"/>
    </source>
</evidence>
<gene>
    <name evidence="12" type="ORF">UNLARM2_0128</name>
</gene>
<organism evidence="12 13">
    <name type="scientific">Candidatus Micrarchaeum acidiphilum ARMAN-2</name>
    <dbReference type="NCBI Taxonomy" id="425595"/>
    <lineage>
        <taxon>Archaea</taxon>
        <taxon>Candidatus Micrarchaeota</taxon>
        <taxon>Candidatus Micrarchaeia</taxon>
        <taxon>Candidatus Micrarchaeales</taxon>
        <taxon>Candidatus Micrarchaeaceae</taxon>
        <taxon>Candidatus Micrarchaeum</taxon>
    </lineage>
</organism>
<reference evidence="12 13" key="2">
    <citation type="journal article" date="2010" name="Proc. Natl. Acad. Sci. U.S.A.">
        <title>Enigmatic, ultrasmall, uncultivated Archaea.</title>
        <authorList>
            <person name="Baker B.J."/>
            <person name="Comolli L.R."/>
            <person name="Dick G.J."/>
            <person name="Hauser L.J."/>
            <person name="Hyatt D."/>
            <person name="Dill B.D."/>
            <person name="Land M.L."/>
            <person name="Verberkmoes N.C."/>
            <person name="Hettich R.L."/>
            <person name="Banfield J.F."/>
        </authorList>
    </citation>
    <scope>NUCLEOTIDE SEQUENCE [LARGE SCALE GENOMIC DNA]</scope>
    <source>
        <strain evidence="12">ARMAN-2</strain>
    </source>
</reference>
<keyword evidence="5" id="KW-0227">DNA damage</keyword>
<keyword evidence="8" id="KW-0238">DNA-binding</keyword>
<sequence>MHRYVKGARSERELINEFYNNDYSVMRAAGSGVNSLSPDIIVFKGARGMAFECKAWDKSTVSIEVEKFEELKRWKLNSGMETFIAWRMNGRGWFFIRLDEMKKAKKNYTVTRRTATAINRTLSSLIKGEIVAQVREAATAASELADA</sequence>
<dbReference type="InterPro" id="IPR002732">
    <property type="entry name" value="Hjc"/>
</dbReference>
<reference evidence="12 13" key="1">
    <citation type="journal article" date="2009" name="Genome Biol.">
        <title>Community-wide analysis of microbial genome sequence signatures.</title>
        <authorList>
            <person name="Dick G.J."/>
            <person name="Andersson A.F."/>
            <person name="Baker B.J."/>
            <person name="Simmons S.L."/>
            <person name="Thomas B.C."/>
            <person name="Yelton A.P."/>
            <person name="Banfield J.F."/>
        </authorList>
    </citation>
    <scope>NUCLEOTIDE SEQUENCE [LARGE SCALE GENOMIC DNA]</scope>
    <source>
        <strain evidence="12">ARMAN-2</strain>
    </source>
</reference>
<dbReference type="GO" id="GO:0003677">
    <property type="term" value="F:DNA binding"/>
    <property type="evidence" value="ECO:0007669"/>
    <property type="project" value="UniProtKB-KW"/>
</dbReference>
<evidence type="ECO:0000256" key="5">
    <source>
        <dbReference type="ARBA" id="ARBA00022763"/>
    </source>
</evidence>
<dbReference type="NCBIfam" id="NF040854">
    <property type="entry name" value="Hol_resolv_Hjc"/>
    <property type="match status" value="1"/>
</dbReference>